<dbReference type="AlphaFoldDB" id="A0A834A4E8"/>
<feature type="region of interest" description="Disordered" evidence="1">
    <location>
        <begin position="89"/>
        <end position="147"/>
    </location>
</feature>
<evidence type="ECO:0000313" key="3">
    <source>
        <dbReference type="Proteomes" id="UP000664940"/>
    </source>
</evidence>
<dbReference type="Proteomes" id="UP000664940">
    <property type="component" value="Unassembled WGS sequence"/>
</dbReference>
<gene>
    <name evidence="2" type="ORF">HJG60_011253</name>
</gene>
<name>A0A834A4E8_9CHIR</name>
<accession>A0A834A4E8</accession>
<evidence type="ECO:0000256" key="1">
    <source>
        <dbReference type="SAM" id="MobiDB-lite"/>
    </source>
</evidence>
<comment type="caution">
    <text evidence="2">The sequence shown here is derived from an EMBL/GenBank/DDBJ whole genome shotgun (WGS) entry which is preliminary data.</text>
</comment>
<evidence type="ECO:0000313" key="2">
    <source>
        <dbReference type="EMBL" id="KAF6104263.1"/>
    </source>
</evidence>
<organism evidence="2 3">
    <name type="scientific">Phyllostomus discolor</name>
    <name type="common">pale spear-nosed bat</name>
    <dbReference type="NCBI Taxonomy" id="89673"/>
    <lineage>
        <taxon>Eukaryota</taxon>
        <taxon>Metazoa</taxon>
        <taxon>Chordata</taxon>
        <taxon>Craniata</taxon>
        <taxon>Vertebrata</taxon>
        <taxon>Euteleostomi</taxon>
        <taxon>Mammalia</taxon>
        <taxon>Eutheria</taxon>
        <taxon>Laurasiatheria</taxon>
        <taxon>Chiroptera</taxon>
        <taxon>Yangochiroptera</taxon>
        <taxon>Phyllostomidae</taxon>
        <taxon>Phyllostominae</taxon>
        <taxon>Phyllostomus</taxon>
    </lineage>
</organism>
<sequence length="147" mass="14972">MVPTLPVTFLERLSLPLGILPSCDCISSLPHVPRESTCILGGFRKSSSLRRCQCWSPGGAIGGGRCHCGLSYPGLASAPPLVPPEVGGVARRLALGPSPRSPAAPSPRSARSGASRPSPSFLPGVRNSRGMRGRVHGLGAAMPGGGS</sequence>
<proteinExistence type="predicted"/>
<protein>
    <submittedName>
        <fullName evidence="2">Uncharacterized protein</fullName>
    </submittedName>
</protein>
<feature type="compositionally biased region" description="Low complexity" evidence="1">
    <location>
        <begin position="106"/>
        <end position="119"/>
    </location>
</feature>
<reference evidence="2 3" key="1">
    <citation type="journal article" date="2020" name="Nature">
        <title>Six reference-quality genomes reveal evolution of bat adaptations.</title>
        <authorList>
            <person name="Jebb D."/>
            <person name="Huang Z."/>
            <person name="Pippel M."/>
            <person name="Hughes G.M."/>
            <person name="Lavrichenko K."/>
            <person name="Devanna P."/>
            <person name="Winkler S."/>
            <person name="Jermiin L.S."/>
            <person name="Skirmuntt E.C."/>
            <person name="Katzourakis A."/>
            <person name="Burkitt-Gray L."/>
            <person name="Ray D.A."/>
            <person name="Sullivan K.A.M."/>
            <person name="Roscito J.G."/>
            <person name="Kirilenko B.M."/>
            <person name="Davalos L.M."/>
            <person name="Corthals A.P."/>
            <person name="Power M.L."/>
            <person name="Jones G."/>
            <person name="Ransome R.D."/>
            <person name="Dechmann D.K.N."/>
            <person name="Locatelli A.G."/>
            <person name="Puechmaille S.J."/>
            <person name="Fedrigo O."/>
            <person name="Jarvis E.D."/>
            <person name="Hiller M."/>
            <person name="Vernes S.C."/>
            <person name="Myers E.W."/>
            <person name="Teeling E.C."/>
        </authorList>
    </citation>
    <scope>NUCLEOTIDE SEQUENCE [LARGE SCALE GENOMIC DNA]</scope>
    <source>
        <strain evidence="2">Bat1K_MPI-CBG_1</strain>
    </source>
</reference>
<dbReference type="EMBL" id="JABVXQ010000006">
    <property type="protein sequence ID" value="KAF6104263.1"/>
    <property type="molecule type" value="Genomic_DNA"/>
</dbReference>